<accession>A0AB33CWE1</accession>
<evidence type="ECO:0000313" key="2">
    <source>
        <dbReference type="Proteomes" id="UP000214561"/>
    </source>
</evidence>
<organism evidence="1 2">
    <name type="scientific">Alcaligenes faecalis</name>
    <dbReference type="NCBI Taxonomy" id="511"/>
    <lineage>
        <taxon>Bacteria</taxon>
        <taxon>Pseudomonadati</taxon>
        <taxon>Pseudomonadota</taxon>
        <taxon>Betaproteobacteria</taxon>
        <taxon>Burkholderiales</taxon>
        <taxon>Alcaligenaceae</taxon>
        <taxon>Alcaligenes</taxon>
    </lineage>
</organism>
<evidence type="ECO:0000313" key="1">
    <source>
        <dbReference type="EMBL" id="ASR90232.1"/>
    </source>
</evidence>
<reference evidence="1 2" key="1">
    <citation type="submission" date="2017-05" db="EMBL/GenBank/DDBJ databases">
        <authorList>
            <person name="Qiu J.G."/>
            <person name="He J."/>
        </authorList>
    </citation>
    <scope>NUCLEOTIDE SEQUENCE [LARGE SCALE GENOMIC DNA]</scope>
    <source>
        <strain evidence="1 2">JQ135</strain>
    </source>
</reference>
<proteinExistence type="predicted"/>
<gene>
    <name evidence="1" type="ORF">AFA_12650</name>
</gene>
<dbReference type="AlphaFoldDB" id="A0AB33CWE1"/>
<dbReference type="EMBL" id="CP021641">
    <property type="protein sequence ID" value="ASR90232.1"/>
    <property type="molecule type" value="Genomic_DNA"/>
</dbReference>
<sequence length="63" mass="6790">MLVLLSARRTVGRSWLYLAETVMVNGLGLYQAVAVCKQDSDAAPLPCLKTDRSASVKAHDSVL</sequence>
<dbReference type="Proteomes" id="UP000214561">
    <property type="component" value="Chromosome"/>
</dbReference>
<dbReference type="KEGG" id="afq:AFA_12650"/>
<name>A0AB33CWE1_ALCFA</name>
<protein>
    <submittedName>
        <fullName evidence="1">Uncharacterized protein</fullName>
    </submittedName>
</protein>